<sequence length="268" mass="30510">MGNICVIGPRDSGKTTYLAGLAYWPDKQKKIQKSSSFNVQALGDAKILEEKAENIICQGDSLPPTEIASGIDDAPLYQFQIKVNTLLKKNEEINLVVRDYPGEIFEELETGFSSSLNEEFINESLIDDVEGCLILLSDWTKDSEYSKMLKKYIELMDKKSRLNKLRLAVVMSKCERGEIWSGRLEPEMDIFDVHLPKTKQILRANIQAKNLQFYALSTFGVLGRNDPRPNRKDVPGKNGSNAVLRESTRWKPYNMIAPLYWLSKGRRI</sequence>
<gene>
    <name evidence="1" type="ORF">DSM106972_092780</name>
</gene>
<dbReference type="RefSeq" id="WP_127087213.1">
    <property type="nucleotide sequence ID" value="NZ_RSCL01000047.1"/>
</dbReference>
<dbReference type="SUPFAM" id="SSF52540">
    <property type="entry name" value="P-loop containing nucleoside triphosphate hydrolases"/>
    <property type="match status" value="1"/>
</dbReference>
<dbReference type="EMBL" id="RSCL01000047">
    <property type="protein sequence ID" value="RUS94641.1"/>
    <property type="molecule type" value="Genomic_DNA"/>
</dbReference>
<evidence type="ECO:0000313" key="1">
    <source>
        <dbReference type="EMBL" id="RUS94641.1"/>
    </source>
</evidence>
<dbReference type="OrthoDB" id="495726at2"/>
<proteinExistence type="predicted"/>
<evidence type="ECO:0000313" key="2">
    <source>
        <dbReference type="Proteomes" id="UP000271624"/>
    </source>
</evidence>
<accession>A0A433ULA0</accession>
<dbReference type="AlphaFoldDB" id="A0A433ULA0"/>
<dbReference type="Proteomes" id="UP000271624">
    <property type="component" value="Unassembled WGS sequence"/>
</dbReference>
<reference evidence="1" key="2">
    <citation type="journal article" date="2019" name="Genome Biol. Evol.">
        <title>Day and night: Metabolic profiles and evolutionary relationships of six axenic non-marine cyanobacteria.</title>
        <authorList>
            <person name="Will S.E."/>
            <person name="Henke P."/>
            <person name="Boedeker C."/>
            <person name="Huang S."/>
            <person name="Brinkmann H."/>
            <person name="Rohde M."/>
            <person name="Jarek M."/>
            <person name="Friedl T."/>
            <person name="Seufert S."/>
            <person name="Schumacher M."/>
            <person name="Overmann J."/>
            <person name="Neumann-Schaal M."/>
            <person name="Petersen J."/>
        </authorList>
    </citation>
    <scope>NUCLEOTIDE SEQUENCE [LARGE SCALE GENOMIC DNA]</scope>
    <source>
        <strain evidence="1">PCC 7102</strain>
    </source>
</reference>
<dbReference type="InterPro" id="IPR027417">
    <property type="entry name" value="P-loop_NTPase"/>
</dbReference>
<evidence type="ECO:0008006" key="3">
    <source>
        <dbReference type="Google" id="ProtNLM"/>
    </source>
</evidence>
<organism evidence="1 2">
    <name type="scientific">Dulcicalothrix desertica PCC 7102</name>
    <dbReference type="NCBI Taxonomy" id="232991"/>
    <lineage>
        <taxon>Bacteria</taxon>
        <taxon>Bacillati</taxon>
        <taxon>Cyanobacteriota</taxon>
        <taxon>Cyanophyceae</taxon>
        <taxon>Nostocales</taxon>
        <taxon>Calotrichaceae</taxon>
        <taxon>Dulcicalothrix</taxon>
    </lineage>
</organism>
<comment type="caution">
    <text evidence="1">The sequence shown here is derived from an EMBL/GenBank/DDBJ whole genome shotgun (WGS) entry which is preliminary data.</text>
</comment>
<reference evidence="1" key="1">
    <citation type="submission" date="2018-12" db="EMBL/GenBank/DDBJ databases">
        <authorList>
            <person name="Will S."/>
            <person name="Neumann-Schaal M."/>
            <person name="Henke P."/>
        </authorList>
    </citation>
    <scope>NUCLEOTIDE SEQUENCE</scope>
    <source>
        <strain evidence="1">PCC 7102</strain>
    </source>
</reference>
<name>A0A433ULA0_9CYAN</name>
<keyword evidence="2" id="KW-1185">Reference proteome</keyword>
<protein>
    <recommendedName>
        <fullName evidence="3">G domain-containing protein</fullName>
    </recommendedName>
</protein>